<feature type="signal peptide" evidence="3">
    <location>
        <begin position="1"/>
        <end position="16"/>
    </location>
</feature>
<keyword evidence="2" id="KW-1133">Transmembrane helix</keyword>
<keyword evidence="2" id="KW-0812">Transmembrane</keyword>
<keyword evidence="3" id="KW-0732">Signal</keyword>
<reference evidence="4" key="1">
    <citation type="submission" date="2022-08" db="UniProtKB">
        <authorList>
            <consortium name="EnsemblMetazoa"/>
        </authorList>
    </citation>
    <scope>IDENTIFICATION</scope>
</reference>
<feature type="chain" id="PRO_5036451888" description="Secreted protein" evidence="3">
    <location>
        <begin position="17"/>
        <end position="114"/>
    </location>
</feature>
<sequence>MRRGLLLLATDTPVAAATVAAARMADGGGDVGAGYQRLAPVRLVAHSQVLALLLQLLLVLYRVMLVRHDVMVVVPSSTKNVLNQKCHPLSSLFGRNSTFTSPASGIQQSSSTDM</sequence>
<organism evidence="4">
    <name type="scientific">Anopheles coluzzii</name>
    <name type="common">African malaria mosquito</name>
    <dbReference type="NCBI Taxonomy" id="1518534"/>
    <lineage>
        <taxon>Eukaryota</taxon>
        <taxon>Metazoa</taxon>
        <taxon>Ecdysozoa</taxon>
        <taxon>Arthropoda</taxon>
        <taxon>Hexapoda</taxon>
        <taxon>Insecta</taxon>
        <taxon>Pterygota</taxon>
        <taxon>Neoptera</taxon>
        <taxon>Endopterygota</taxon>
        <taxon>Diptera</taxon>
        <taxon>Nematocera</taxon>
        <taxon>Culicoidea</taxon>
        <taxon>Culicidae</taxon>
        <taxon>Anophelinae</taxon>
        <taxon>Anopheles</taxon>
    </lineage>
</organism>
<dbReference type="EnsemblMetazoa" id="ACOM032634-RA">
    <property type="protein sequence ID" value="ACOM032634-PA.1"/>
    <property type="gene ID" value="ACOM032634"/>
</dbReference>
<evidence type="ECO:0000256" key="3">
    <source>
        <dbReference type="SAM" id="SignalP"/>
    </source>
</evidence>
<evidence type="ECO:0008006" key="5">
    <source>
        <dbReference type="Google" id="ProtNLM"/>
    </source>
</evidence>
<dbReference type="AlphaFoldDB" id="A0A8W7PKG2"/>
<evidence type="ECO:0000313" key="4">
    <source>
        <dbReference type="EnsemblMetazoa" id="ACOM032634-PA.1"/>
    </source>
</evidence>
<protein>
    <recommendedName>
        <fullName evidence="5">Secreted protein</fullName>
    </recommendedName>
</protein>
<accession>A0A8W7PKG2</accession>
<feature type="region of interest" description="Disordered" evidence="1">
    <location>
        <begin position="94"/>
        <end position="114"/>
    </location>
</feature>
<feature type="transmembrane region" description="Helical" evidence="2">
    <location>
        <begin position="40"/>
        <end position="61"/>
    </location>
</feature>
<proteinExistence type="predicted"/>
<keyword evidence="2" id="KW-0472">Membrane</keyword>
<evidence type="ECO:0000256" key="1">
    <source>
        <dbReference type="SAM" id="MobiDB-lite"/>
    </source>
</evidence>
<name>A0A8W7PKG2_ANOCL</name>
<evidence type="ECO:0000256" key="2">
    <source>
        <dbReference type="SAM" id="Phobius"/>
    </source>
</evidence>
<dbReference type="Proteomes" id="UP000075882">
    <property type="component" value="Unassembled WGS sequence"/>
</dbReference>